<keyword evidence="3" id="KW-1185">Reference proteome</keyword>
<dbReference type="RefSeq" id="WP_345336555.1">
    <property type="nucleotide sequence ID" value="NZ_BAABJZ010000098.1"/>
</dbReference>
<evidence type="ECO:0000256" key="1">
    <source>
        <dbReference type="SAM" id="SignalP"/>
    </source>
</evidence>
<comment type="caution">
    <text evidence="2">The sequence shown here is derived from an EMBL/GenBank/DDBJ whole genome shotgun (WGS) entry which is preliminary data.</text>
</comment>
<name>A0ABP9FB87_9GAMM</name>
<keyword evidence="1" id="KW-0732">Signal</keyword>
<feature type="chain" id="PRO_5045987446" evidence="1">
    <location>
        <begin position="26"/>
        <end position="234"/>
    </location>
</feature>
<sequence>MSHNNQSVWLRGASAMLLLAGVAACQPAEVAQELPPQWQHAQSQLDDVKSASEHDYVYQLDDATLVSAYSAMLLNYQCHSLTRNVQERREIEARAAEALEDYRQALFTANEFSRQLGLMQINLLLEDNRLRGEGPDLGLLTEAQRSRINGFHTFDDGLMANPRDIDASVIQAVQQSAPQHPVAQLDFGTIELAQRFRTLSAYWQAMETHGGLVEPDCAEVEVLLAQVDAAIEAR</sequence>
<evidence type="ECO:0000313" key="2">
    <source>
        <dbReference type="EMBL" id="GAA4897059.1"/>
    </source>
</evidence>
<reference evidence="3" key="1">
    <citation type="journal article" date="2019" name="Int. J. Syst. Evol. Microbiol.">
        <title>The Global Catalogue of Microorganisms (GCM) 10K type strain sequencing project: providing services to taxonomists for standard genome sequencing and annotation.</title>
        <authorList>
            <consortium name="The Broad Institute Genomics Platform"/>
            <consortium name="The Broad Institute Genome Sequencing Center for Infectious Disease"/>
            <person name="Wu L."/>
            <person name="Ma J."/>
        </authorList>
    </citation>
    <scope>NUCLEOTIDE SEQUENCE [LARGE SCALE GENOMIC DNA]</scope>
    <source>
        <strain evidence="3">JCM 18401</strain>
    </source>
</reference>
<dbReference type="EMBL" id="BAABJZ010000098">
    <property type="protein sequence ID" value="GAA4897059.1"/>
    <property type="molecule type" value="Genomic_DNA"/>
</dbReference>
<evidence type="ECO:0000313" key="3">
    <source>
        <dbReference type="Proteomes" id="UP001499988"/>
    </source>
</evidence>
<accession>A0ABP9FB87</accession>
<gene>
    <name evidence="2" type="ORF">GCM10023333_32930</name>
</gene>
<organism evidence="2 3">
    <name type="scientific">Ferrimonas pelagia</name>
    <dbReference type="NCBI Taxonomy" id="1177826"/>
    <lineage>
        <taxon>Bacteria</taxon>
        <taxon>Pseudomonadati</taxon>
        <taxon>Pseudomonadota</taxon>
        <taxon>Gammaproteobacteria</taxon>
        <taxon>Alteromonadales</taxon>
        <taxon>Ferrimonadaceae</taxon>
        <taxon>Ferrimonas</taxon>
    </lineage>
</organism>
<feature type="signal peptide" evidence="1">
    <location>
        <begin position="1"/>
        <end position="25"/>
    </location>
</feature>
<dbReference type="Proteomes" id="UP001499988">
    <property type="component" value="Unassembled WGS sequence"/>
</dbReference>
<proteinExistence type="predicted"/>
<protein>
    <submittedName>
        <fullName evidence="2">Uncharacterized protein</fullName>
    </submittedName>
</protein>